<feature type="compositionally biased region" description="Low complexity" evidence="1">
    <location>
        <begin position="259"/>
        <end position="278"/>
    </location>
</feature>
<reference evidence="4" key="4">
    <citation type="submission" date="2022-06" db="UniProtKB">
        <authorList>
            <consortium name="EnsemblMetazoa"/>
        </authorList>
    </citation>
    <scope>IDENTIFICATION</scope>
    <source>
        <strain evidence="4">p50T (Dazao)</strain>
    </source>
</reference>
<feature type="signal peptide" evidence="2">
    <location>
        <begin position="1"/>
        <end position="24"/>
    </location>
</feature>
<evidence type="ECO:0000256" key="2">
    <source>
        <dbReference type="SAM" id="SignalP"/>
    </source>
</evidence>
<evidence type="ECO:0000313" key="4">
    <source>
        <dbReference type="EnsemblMetazoa" id="NP_001139414.1"/>
    </source>
</evidence>
<feature type="region of interest" description="Disordered" evidence="1">
    <location>
        <begin position="394"/>
        <end position="444"/>
    </location>
</feature>
<feature type="compositionally biased region" description="Basic and acidic residues" evidence="1">
    <location>
        <begin position="521"/>
        <end position="551"/>
    </location>
</feature>
<feature type="compositionally biased region" description="Polar residues" evidence="1">
    <location>
        <begin position="328"/>
        <end position="355"/>
    </location>
</feature>
<feature type="region of interest" description="Disordered" evidence="1">
    <location>
        <begin position="327"/>
        <end position="382"/>
    </location>
</feature>
<dbReference type="Proteomes" id="UP000005204">
    <property type="component" value="Unassembled WGS sequence"/>
</dbReference>
<sequence length="551" mass="59409">MSVAMTMKLHAALLLTIFVLAARAASIPDKVPEAEDKPLNVVDNLSSEQELIDQANTIKDIDNSLRANKKEVIDIPVKVIVEEIKPSLKSDLENVEVPDENEEIKRPLVDLRNPGPPQHQEHETQNPEHHEDAEKIVSSVKNDINTAEIALRQGFQEVSDGIGKWYARTEQINELQASLQHFQENFGAQIQKLNETLHFIKPADTIAAPSVEETQNKASFETIESGLKSLETNFNSGLNQLSEGIQIVATFKADGEAAAESSSTAPAQSTTASTVTSTNGPTNPLIQMVTNLQNSFLSGMANLTQAINNWNSNQAWSVPNIFGGASTAAPQSDVQGDATTTTQRPAPWQNLPSQISNFFNPQGQNSNQQNQSGQQSQAPSGLFSGVQNFPFNFLNLLQPNRPGAQSTEKPAEATSTTGVASAAPDIAKPSESNPPTETKPEQPAAGPLKQIFENSPVLQGIAGAVKKIQTTVNNPVKPRDSYVVEETKSEQEKGGVILLPVHGHGGHGGNGGDNNNVSDGLKAEAEEIKVSTEEKQEEVKEKEIIVENKTE</sequence>
<protein>
    <submittedName>
        <fullName evidence="3">Urbain</fullName>
    </submittedName>
</protein>
<dbReference type="AlphaFoldDB" id="Q17249"/>
<feature type="region of interest" description="Disordered" evidence="1">
    <location>
        <begin position="259"/>
        <end position="281"/>
    </location>
</feature>
<organism evidence="3">
    <name type="scientific">Bombyx mori</name>
    <name type="common">Silk moth</name>
    <dbReference type="NCBI Taxonomy" id="7091"/>
    <lineage>
        <taxon>Eukaryota</taxon>
        <taxon>Metazoa</taxon>
        <taxon>Ecdysozoa</taxon>
        <taxon>Arthropoda</taxon>
        <taxon>Hexapoda</taxon>
        <taxon>Insecta</taxon>
        <taxon>Pterygota</taxon>
        <taxon>Neoptera</taxon>
        <taxon>Endopterygota</taxon>
        <taxon>Lepidoptera</taxon>
        <taxon>Glossata</taxon>
        <taxon>Ditrysia</taxon>
        <taxon>Bombycoidea</taxon>
        <taxon>Bombycidae</taxon>
        <taxon>Bombycinae</taxon>
        <taxon>Bombyx</taxon>
    </lineage>
</organism>
<accession>Q17249</accession>
<reference evidence="3" key="2">
    <citation type="submission" date="1995-01" db="EMBL/GenBank/DDBJ databases">
        <authorList>
            <person name="Besson M.T."/>
        </authorList>
    </citation>
    <scope>NUCLEOTIDE SEQUENCE</scope>
    <source>
        <tissue evidence="3">Wing disc</tissue>
    </source>
</reference>
<dbReference type="KEGG" id="bmor:100144626"/>
<evidence type="ECO:0000313" key="3">
    <source>
        <dbReference type="EMBL" id="CAA87462.1"/>
    </source>
</evidence>
<evidence type="ECO:0000256" key="1">
    <source>
        <dbReference type="SAM" id="MobiDB-lite"/>
    </source>
</evidence>
<dbReference type="EMBL" id="Z47409">
    <property type="protein sequence ID" value="CAA87462.1"/>
    <property type="molecule type" value="Genomic_DNA"/>
</dbReference>
<feature type="compositionally biased region" description="Polar residues" evidence="1">
    <location>
        <begin position="394"/>
        <end position="419"/>
    </location>
</feature>
<feature type="region of interest" description="Disordered" evidence="1">
    <location>
        <begin position="498"/>
        <end position="551"/>
    </location>
</feature>
<feature type="region of interest" description="Disordered" evidence="1">
    <location>
        <begin position="94"/>
        <end position="133"/>
    </location>
</feature>
<gene>
    <name evidence="4" type="primary">100144626</name>
</gene>
<reference evidence="5" key="3">
    <citation type="journal article" date="2008" name="Insect Biochem. Mol. Biol.">
        <title>The genome of a lepidopteran model insect, the silkworm Bombyx mori.</title>
        <authorList>
            <consortium name="International Silkworm Genome Consortium"/>
        </authorList>
    </citation>
    <scope>NUCLEOTIDE SEQUENCE [LARGE SCALE GENOMIC DNA]</scope>
    <source>
        <strain evidence="5">p50T</strain>
    </source>
</reference>
<proteinExistence type="predicted"/>
<feature type="chain" id="PRO_5004185749" evidence="2">
    <location>
        <begin position="25"/>
        <end position="551"/>
    </location>
</feature>
<reference evidence="3" key="1">
    <citation type="submission" date="1995-01" db="EMBL/GenBank/DDBJ databases">
        <title>Isolation and characterization of Urbain, a 20-hydroxy ecdysone inducible gene expressed during Bombyx mori imaginal wing disc morphogenesis.</title>
        <authorList>
            <person name="Besson M."/>
            <person name="Chareyre P."/>
            <person name="Deleage G."/>
            <person name="Demont J."/>
            <person name="Quennedey B."/>
            <person name="Courrent A."/>
            <person name="Fourche J."/>
            <person name="Bosquet G."/>
        </authorList>
    </citation>
    <scope>NUCLEOTIDE SEQUENCE</scope>
    <source>
        <tissue evidence="3">Wing disc</tissue>
    </source>
</reference>
<dbReference type="PIR" id="S52287">
    <property type="entry name" value="S52287"/>
</dbReference>
<keyword evidence="2" id="KW-0732">Signal</keyword>
<dbReference type="EnsemblMetazoa" id="NM_001145942.1">
    <property type="protein sequence ID" value="NP_001139414.1"/>
    <property type="gene ID" value="LOC100144626"/>
</dbReference>
<evidence type="ECO:0000313" key="5">
    <source>
        <dbReference type="Proteomes" id="UP000005204"/>
    </source>
</evidence>
<keyword evidence="5" id="KW-1185">Reference proteome</keyword>
<name>Q17249_BOMMO</name>
<feature type="compositionally biased region" description="Low complexity" evidence="1">
    <location>
        <begin position="356"/>
        <end position="380"/>
    </location>
</feature>
<feature type="compositionally biased region" description="Basic and acidic residues" evidence="1">
    <location>
        <begin position="119"/>
        <end position="133"/>
    </location>
</feature>